<evidence type="ECO:0000313" key="3">
    <source>
        <dbReference type="Proteomes" id="UP000266188"/>
    </source>
</evidence>
<proteinExistence type="predicted"/>
<feature type="transmembrane region" description="Helical" evidence="1">
    <location>
        <begin position="313"/>
        <end position="330"/>
    </location>
</feature>
<keyword evidence="1" id="KW-0472">Membrane</keyword>
<keyword evidence="1" id="KW-1133">Transmembrane helix</keyword>
<dbReference type="AlphaFoldDB" id="A0A3A2ZK41"/>
<accession>A0A3A2ZK41</accession>
<name>A0A3A2ZK41_9EURO</name>
<protein>
    <submittedName>
        <fullName evidence="2">Uncharacterized protein</fullName>
    </submittedName>
</protein>
<dbReference type="EMBL" id="MVGC01000375">
    <property type="protein sequence ID" value="RJE19734.1"/>
    <property type="molecule type" value="Genomic_DNA"/>
</dbReference>
<keyword evidence="1" id="KW-0812">Transmembrane</keyword>
<gene>
    <name evidence="2" type="ORF">PHISCL_07926</name>
</gene>
<evidence type="ECO:0000256" key="1">
    <source>
        <dbReference type="SAM" id="Phobius"/>
    </source>
</evidence>
<dbReference type="OrthoDB" id="3024632at2759"/>
<comment type="caution">
    <text evidence="2">The sequence shown here is derived from an EMBL/GenBank/DDBJ whole genome shotgun (WGS) entry which is preliminary data.</text>
</comment>
<dbReference type="Proteomes" id="UP000266188">
    <property type="component" value="Unassembled WGS sequence"/>
</dbReference>
<feature type="transmembrane region" description="Helical" evidence="1">
    <location>
        <begin position="199"/>
        <end position="221"/>
    </location>
</feature>
<keyword evidence="3" id="KW-1185">Reference proteome</keyword>
<evidence type="ECO:0000313" key="2">
    <source>
        <dbReference type="EMBL" id="RJE19734.1"/>
    </source>
</evidence>
<organism evidence="2 3">
    <name type="scientific">Aspergillus sclerotialis</name>
    <dbReference type="NCBI Taxonomy" id="2070753"/>
    <lineage>
        <taxon>Eukaryota</taxon>
        <taxon>Fungi</taxon>
        <taxon>Dikarya</taxon>
        <taxon>Ascomycota</taxon>
        <taxon>Pezizomycotina</taxon>
        <taxon>Eurotiomycetes</taxon>
        <taxon>Eurotiomycetidae</taxon>
        <taxon>Eurotiales</taxon>
        <taxon>Aspergillaceae</taxon>
        <taxon>Aspergillus</taxon>
        <taxon>Aspergillus subgen. Polypaecilum</taxon>
    </lineage>
</organism>
<feature type="transmembrane region" description="Helical" evidence="1">
    <location>
        <begin position="281"/>
        <end position="301"/>
    </location>
</feature>
<feature type="transmembrane region" description="Helical" evidence="1">
    <location>
        <begin position="12"/>
        <end position="32"/>
    </location>
</feature>
<reference evidence="3" key="1">
    <citation type="submission" date="2017-02" db="EMBL/GenBank/DDBJ databases">
        <authorList>
            <person name="Tafer H."/>
            <person name="Lopandic K."/>
        </authorList>
    </citation>
    <scope>NUCLEOTIDE SEQUENCE [LARGE SCALE GENOMIC DNA]</scope>
    <source>
        <strain evidence="3">CBS 366.77</strain>
    </source>
</reference>
<sequence>MSSVDLTIGGGLVEIAALATLIGATTAQSLVLGSRGAAGLPFAAMSIFGSPFLIKACVSACTPSALRETMGVKDAQSDAAVGLSLGVERVTKAGVTRGDITGVSVKLLSNPLREKGSPSASPVSSPPQYVYAFDGYTSAILRNCMSTEHGAPARFVRYIRTTQWKALRRQRNILDWISTCASLSKLVETFAIWQNGSIVLALLTVANWMWFFLCAVCLQLAGLSREYSEYYDANDETKTSKGSSCYDYLAGELPSVQVTGQYRKVIFNVPPSVRGHIGWRLTWGFGALICTGSLVATYTLIGSQPKTATGVWLGFQVLWMVIRSAFFYFAHETEGIRHGVPKLIRDWELGQYGLRILSLASGVSHYQTMLHPRMPYCYTEDLQDASAVYHFIRISEHLFDKTQMDLNAKLEEAYGGQVTTEVEIKAVIGDTILSSIAWLVGSPYTSMDLYDCCLVVIGLGNRTVMIPSVRVLSGHVKEVRQPRTDPESGFVGEHTPKGVANDGVDIGWVFWIPLDADRWLYFVGDLDFLGKQRMEVLSSADVTKRLGVADLFVSLRDVQDVENVLKKSRFVGQLLTELLSDSTMFQQDVPPSYRVTLENMAEGKK</sequence>